<feature type="transmembrane region" description="Helical" evidence="4">
    <location>
        <begin position="651"/>
        <end position="672"/>
    </location>
</feature>
<dbReference type="InterPro" id="IPR011936">
    <property type="entry name" value="Myxo_disulph_rpt"/>
</dbReference>
<feature type="transmembrane region" description="Helical" evidence="4">
    <location>
        <begin position="798"/>
        <end position="831"/>
    </location>
</feature>
<name>A0A8S1S2K0_9CILI</name>
<keyword evidence="2" id="KW-0677">Repeat</keyword>
<evidence type="ECO:0000256" key="3">
    <source>
        <dbReference type="ARBA" id="ARBA00023157"/>
    </source>
</evidence>
<feature type="transmembrane region" description="Helical" evidence="4">
    <location>
        <begin position="756"/>
        <end position="777"/>
    </location>
</feature>
<sequence length="940" mass="109580">MQCQEGWQYYEQNKNCLPICGDSIINYFEECDDGNTYQYDGCYQCKYSCPLNCSECQFGKCIQCSFKYELINDKCQYICDGYENQEDQENRNCQNRINNLIENGYYQHNLFNNENSKYTLASSLTCNLKDFGIFGYFYNQCRIPEIQHCKMSFINICLQCEENYQLEKNRLRCTTICNDGIVIEQQQEQCDDQNNIQFDGCYKCQYSCQLECLNCVENKCYQCFDGWKLIDYGCYQYCGDGQIAVTSMEQCDDGNYDNGDGCFECKYQCIPYCNACIDKNTCYICEQYYELYNNSCRPICGDEHIVIGLEECEDGNDIPYDGCFNCQFQCEEGCQTCTFGICLECIKGYTIIKDYCEVDNYTHIFDEDEQEVSNKCGDAIYTDNEDCDDGNELDGDGCSSLCLIEPNWFCNNFPRKSSFCSYNTVFKLQYLNQTQSIQYVQLSFSNKVKLNDTILNFTNSIHPSISSIQQDIQIITIIPVIEIDQTILLDVIYIFQIQIFEPISTQLYLAVEINATLEDSYKKKVNTTLQTIKLQLPKVLNQNQLQTANKFQALGNWMMIGLASSSFLLLLIGNPRQCMEIFDILQLQSYLKYINVDFPLNVLIYFESSEIVTINPVLIKLKITDFFYQLIGDQYVESIGKLSEYQLNADLLVNIYGQFTQIGFLIALYIFIKYYTKFVYTNCFGSKFIYYIKLMNNQFIERIGIKFYLLNKSICKLIDIFNKEGLLQLFYANSWDLIFKVLLYLTSNFKQGIREIISSILSIGYLVSLIIIISQNCRRNNHKIILRDLRNKQHDDIILIKKLVFLLVLIVMQSCPLIQCILLTCILFWYLGQIINIDFTKNKLDLFIIIWTEAPVMVFTLSCMIYCSDFQNYLLLDQQILYGFVQISFLVLALASPLVRCGYQLFCKVRSYYLKNRKKMNPIYVDGSNIFQIVDNNNNK</sequence>
<dbReference type="Proteomes" id="UP000689195">
    <property type="component" value="Unassembled WGS sequence"/>
</dbReference>
<protein>
    <submittedName>
        <fullName evidence="5">Uncharacterized protein</fullName>
    </submittedName>
</protein>
<keyword evidence="4" id="KW-0472">Membrane</keyword>
<evidence type="ECO:0000313" key="5">
    <source>
        <dbReference type="EMBL" id="CAD8133755.1"/>
    </source>
</evidence>
<dbReference type="AlphaFoldDB" id="A0A8S1S2K0"/>
<gene>
    <name evidence="5" type="ORF">PPENT_87.1.T0020594</name>
</gene>
<feature type="transmembrane region" description="Helical" evidence="4">
    <location>
        <begin position="880"/>
        <end position="899"/>
    </location>
</feature>
<dbReference type="Pfam" id="PF13948">
    <property type="entry name" value="DUF4215"/>
    <property type="match status" value="4"/>
</dbReference>
<evidence type="ECO:0000313" key="6">
    <source>
        <dbReference type="Proteomes" id="UP000689195"/>
    </source>
</evidence>
<keyword evidence="6" id="KW-1185">Reference proteome</keyword>
<keyword evidence="4" id="KW-1133">Transmembrane helix</keyword>
<dbReference type="EMBL" id="CAJJDO010000002">
    <property type="protein sequence ID" value="CAD8133755.1"/>
    <property type="molecule type" value="Genomic_DNA"/>
</dbReference>
<evidence type="ECO:0000256" key="2">
    <source>
        <dbReference type="ARBA" id="ARBA00022737"/>
    </source>
</evidence>
<comment type="caution">
    <text evidence="5">The sequence shown here is derived from an EMBL/GenBank/DDBJ whole genome shotgun (WGS) entry which is preliminary data.</text>
</comment>
<keyword evidence="3" id="KW-1015">Disulfide bond</keyword>
<feature type="transmembrane region" description="Helical" evidence="4">
    <location>
        <begin position="846"/>
        <end position="868"/>
    </location>
</feature>
<organism evidence="5 6">
    <name type="scientific">Paramecium pentaurelia</name>
    <dbReference type="NCBI Taxonomy" id="43138"/>
    <lineage>
        <taxon>Eukaryota</taxon>
        <taxon>Sar</taxon>
        <taxon>Alveolata</taxon>
        <taxon>Ciliophora</taxon>
        <taxon>Intramacronucleata</taxon>
        <taxon>Oligohymenophorea</taxon>
        <taxon>Peniculida</taxon>
        <taxon>Parameciidae</taxon>
        <taxon>Paramecium</taxon>
    </lineage>
</organism>
<dbReference type="PANTHER" id="PTHR38934:SF6">
    <property type="entry name" value="CHROMOSOME UNDETERMINED SCAFFOLD_176, WHOLE GENOME SHOTGUN SEQUENCE"/>
    <property type="match status" value="1"/>
</dbReference>
<dbReference type="PANTHER" id="PTHR38934">
    <property type="entry name" value="HYPHALLY REGULATED CELL WALL PROTEIN 1"/>
    <property type="match status" value="1"/>
</dbReference>
<evidence type="ECO:0000256" key="1">
    <source>
        <dbReference type="ARBA" id="ARBA00022729"/>
    </source>
</evidence>
<evidence type="ECO:0000256" key="4">
    <source>
        <dbReference type="SAM" id="Phobius"/>
    </source>
</evidence>
<reference evidence="5" key="1">
    <citation type="submission" date="2021-01" db="EMBL/GenBank/DDBJ databases">
        <authorList>
            <consortium name="Genoscope - CEA"/>
            <person name="William W."/>
        </authorList>
    </citation>
    <scope>NUCLEOTIDE SEQUENCE</scope>
</reference>
<dbReference type="NCBIfam" id="TIGR02232">
    <property type="entry name" value="myxo_disulf_rpt"/>
    <property type="match status" value="3"/>
</dbReference>
<keyword evidence="1" id="KW-0732">Signal</keyword>
<proteinExistence type="predicted"/>
<accession>A0A8S1S2K0</accession>
<keyword evidence="4" id="KW-0812">Transmembrane</keyword>
<dbReference type="OrthoDB" id="409374at2759"/>